<comment type="caution">
    <text evidence="2">The sequence shown here is derived from an EMBL/GenBank/DDBJ whole genome shotgun (WGS) entry which is preliminary data.</text>
</comment>
<evidence type="ECO:0000259" key="1">
    <source>
        <dbReference type="PROSITE" id="PS51186"/>
    </source>
</evidence>
<organism evidence="2 3">
    <name type="scientific">Occultella aeris</name>
    <dbReference type="NCBI Taxonomy" id="2761496"/>
    <lineage>
        <taxon>Bacteria</taxon>
        <taxon>Bacillati</taxon>
        <taxon>Actinomycetota</taxon>
        <taxon>Actinomycetes</taxon>
        <taxon>Micrococcales</taxon>
        <taxon>Ruaniaceae</taxon>
        <taxon>Occultella</taxon>
    </lineage>
</organism>
<dbReference type="PANTHER" id="PTHR43617">
    <property type="entry name" value="L-AMINO ACID N-ACETYLTRANSFERASE"/>
    <property type="match status" value="1"/>
</dbReference>
<proteinExistence type="predicted"/>
<reference evidence="2 3" key="1">
    <citation type="submission" date="2019-11" db="EMBL/GenBank/DDBJ databases">
        <authorList>
            <person name="Criscuolo A."/>
        </authorList>
    </citation>
    <scope>NUCLEOTIDE SEQUENCE [LARGE SCALE GENOMIC DNA]</scope>
    <source>
        <strain evidence="2">CIP111667</strain>
    </source>
</reference>
<sequence>MAFVPTSGPPSVRLATAADVPGIAEVHVRAWQRAYAGIVPADHLDSLDVSVRAQQLSRRFGSDAVSGTVPTLVATESDEAGDDGTVLGFVNAGPYREDDVPADGPGWGEIYAIYVHPDHWSRGVGRALFDAALATLDADRTVALWVLEANANARRFYERMGFTPDGATSVFEVAGAEILEVRYRCDPVT</sequence>
<dbReference type="Proteomes" id="UP000419743">
    <property type="component" value="Unassembled WGS sequence"/>
</dbReference>
<dbReference type="Gene3D" id="3.40.630.30">
    <property type="match status" value="1"/>
</dbReference>
<dbReference type="EMBL" id="CACRYJ010000053">
    <property type="protein sequence ID" value="VZO38861.1"/>
    <property type="molecule type" value="Genomic_DNA"/>
</dbReference>
<dbReference type="PROSITE" id="PS51186">
    <property type="entry name" value="GNAT"/>
    <property type="match status" value="1"/>
</dbReference>
<dbReference type="CDD" id="cd04301">
    <property type="entry name" value="NAT_SF"/>
    <property type="match status" value="1"/>
</dbReference>
<dbReference type="PANTHER" id="PTHR43617:SF30">
    <property type="entry name" value="HISTONE ACETYLTRANSFERASE"/>
    <property type="match status" value="1"/>
</dbReference>
<accession>A0A7M4DN51</accession>
<dbReference type="InterPro" id="IPR050276">
    <property type="entry name" value="MshD_Acetyltransferase"/>
</dbReference>
<dbReference type="GO" id="GO:0016747">
    <property type="term" value="F:acyltransferase activity, transferring groups other than amino-acyl groups"/>
    <property type="evidence" value="ECO:0007669"/>
    <property type="project" value="InterPro"/>
</dbReference>
<keyword evidence="3" id="KW-1185">Reference proteome</keyword>
<dbReference type="AlphaFoldDB" id="A0A7M4DN51"/>
<feature type="domain" description="N-acetyltransferase" evidence="1">
    <location>
        <begin position="10"/>
        <end position="188"/>
    </location>
</feature>
<dbReference type="SUPFAM" id="SSF55729">
    <property type="entry name" value="Acyl-CoA N-acyltransferases (Nat)"/>
    <property type="match status" value="1"/>
</dbReference>
<dbReference type="Pfam" id="PF00583">
    <property type="entry name" value="Acetyltransf_1"/>
    <property type="match status" value="1"/>
</dbReference>
<name>A0A7M4DN51_9MICO</name>
<dbReference type="InterPro" id="IPR016181">
    <property type="entry name" value="Acyl_CoA_acyltransferase"/>
</dbReference>
<protein>
    <submittedName>
        <fullName evidence="2">Putative acetyltransferase</fullName>
    </submittedName>
</protein>
<dbReference type="InterPro" id="IPR000182">
    <property type="entry name" value="GNAT_dom"/>
</dbReference>
<gene>
    <name evidence="2" type="ORF">HALOF300_03579</name>
</gene>
<evidence type="ECO:0000313" key="3">
    <source>
        <dbReference type="Proteomes" id="UP000419743"/>
    </source>
</evidence>
<evidence type="ECO:0000313" key="2">
    <source>
        <dbReference type="EMBL" id="VZO38861.1"/>
    </source>
</evidence>
<keyword evidence="2" id="KW-0808">Transferase</keyword>